<name>X1PQZ7_9ZZZZ</name>
<keyword evidence="1" id="KW-0472">Membrane</keyword>
<keyword evidence="1" id="KW-0812">Transmembrane</keyword>
<dbReference type="AlphaFoldDB" id="X1PQZ7"/>
<sequence length="105" mass="11484">MTAGGFIGNNLINSAIFGITGGVAGYFVPNLLLKNFKYARQKEIDRDLPYVIDLLAVATLSGQNIYNAIKVVIEKYKGIFCGSNFSASKLNTPDIYYPGCLSRRP</sequence>
<organism evidence="2">
    <name type="scientific">marine sediment metagenome</name>
    <dbReference type="NCBI Taxonomy" id="412755"/>
    <lineage>
        <taxon>unclassified sequences</taxon>
        <taxon>metagenomes</taxon>
        <taxon>ecological metagenomes</taxon>
    </lineage>
</organism>
<protein>
    <submittedName>
        <fullName evidence="2">Uncharacterized protein</fullName>
    </submittedName>
</protein>
<accession>X1PQZ7</accession>
<evidence type="ECO:0000256" key="1">
    <source>
        <dbReference type="SAM" id="Phobius"/>
    </source>
</evidence>
<proteinExistence type="predicted"/>
<comment type="caution">
    <text evidence="2">The sequence shown here is derived from an EMBL/GenBank/DDBJ whole genome shotgun (WGS) entry which is preliminary data.</text>
</comment>
<reference evidence="2" key="1">
    <citation type="journal article" date="2014" name="Front. Microbiol.">
        <title>High frequency of phylogenetically diverse reductive dehalogenase-homologous genes in deep subseafloor sedimentary metagenomes.</title>
        <authorList>
            <person name="Kawai M."/>
            <person name="Futagami T."/>
            <person name="Toyoda A."/>
            <person name="Takaki Y."/>
            <person name="Nishi S."/>
            <person name="Hori S."/>
            <person name="Arai W."/>
            <person name="Tsubouchi T."/>
            <person name="Morono Y."/>
            <person name="Uchiyama I."/>
            <person name="Ito T."/>
            <person name="Fujiyama A."/>
            <person name="Inagaki F."/>
            <person name="Takami H."/>
        </authorList>
    </citation>
    <scope>NUCLEOTIDE SEQUENCE</scope>
    <source>
        <strain evidence="2">Expedition CK06-06</strain>
    </source>
</reference>
<dbReference type="EMBL" id="BARV01035629">
    <property type="protein sequence ID" value="GAI58258.1"/>
    <property type="molecule type" value="Genomic_DNA"/>
</dbReference>
<keyword evidence="1" id="KW-1133">Transmembrane helix</keyword>
<evidence type="ECO:0000313" key="2">
    <source>
        <dbReference type="EMBL" id="GAI58258.1"/>
    </source>
</evidence>
<gene>
    <name evidence="2" type="ORF">S06H3_55564</name>
</gene>
<feature type="transmembrane region" description="Helical" evidence="1">
    <location>
        <begin position="12"/>
        <end position="33"/>
    </location>
</feature>